<reference evidence="2" key="1">
    <citation type="submission" date="2021-01" db="EMBL/GenBank/DDBJ databases">
        <title>Whole genome shotgun sequence of Rhizocola hellebori NBRC 109834.</title>
        <authorList>
            <person name="Komaki H."/>
            <person name="Tamura T."/>
        </authorList>
    </citation>
    <scope>NUCLEOTIDE SEQUENCE</scope>
    <source>
        <strain evidence="2">NBRC 109834</strain>
    </source>
</reference>
<keyword evidence="3" id="KW-1185">Reference proteome</keyword>
<dbReference type="Proteomes" id="UP000612899">
    <property type="component" value="Unassembled WGS sequence"/>
</dbReference>
<dbReference type="AlphaFoldDB" id="A0A8J3VKG8"/>
<gene>
    <name evidence="2" type="ORF">Rhe02_70950</name>
</gene>
<evidence type="ECO:0000313" key="3">
    <source>
        <dbReference type="Proteomes" id="UP000612899"/>
    </source>
</evidence>
<organism evidence="2 3">
    <name type="scientific">Rhizocola hellebori</name>
    <dbReference type="NCBI Taxonomy" id="1392758"/>
    <lineage>
        <taxon>Bacteria</taxon>
        <taxon>Bacillati</taxon>
        <taxon>Actinomycetota</taxon>
        <taxon>Actinomycetes</taxon>
        <taxon>Micromonosporales</taxon>
        <taxon>Micromonosporaceae</taxon>
        <taxon>Rhizocola</taxon>
    </lineage>
</organism>
<feature type="region of interest" description="Disordered" evidence="1">
    <location>
        <begin position="1"/>
        <end position="27"/>
    </location>
</feature>
<comment type="caution">
    <text evidence="2">The sequence shown here is derived from an EMBL/GenBank/DDBJ whole genome shotgun (WGS) entry which is preliminary data.</text>
</comment>
<name>A0A8J3VKG8_9ACTN</name>
<accession>A0A8J3VKG8</accession>
<evidence type="ECO:0000313" key="2">
    <source>
        <dbReference type="EMBL" id="GIH09028.1"/>
    </source>
</evidence>
<proteinExistence type="predicted"/>
<evidence type="ECO:0000256" key="1">
    <source>
        <dbReference type="SAM" id="MobiDB-lite"/>
    </source>
</evidence>
<protein>
    <submittedName>
        <fullName evidence="2">Uncharacterized protein</fullName>
    </submittedName>
</protein>
<dbReference type="EMBL" id="BONY01000059">
    <property type="protein sequence ID" value="GIH09028.1"/>
    <property type="molecule type" value="Genomic_DNA"/>
</dbReference>
<sequence>MAADDDAFGAQKVEGARHGANWSPEAGRELADSGQTVALDKVSALNVLADRVGDVAIGGLRHVFRISVSVANTSVVFRTNIVYLVRADEGGNKVDWKWLAIGAGPWWGFSLRRLLSGA</sequence>